<feature type="domain" description="VWFA" evidence="3">
    <location>
        <begin position="55"/>
        <end position="241"/>
    </location>
</feature>
<dbReference type="Gene3D" id="3.40.50.410">
    <property type="entry name" value="von Willebrand factor, type A domain"/>
    <property type="match status" value="1"/>
</dbReference>
<feature type="transmembrane region" description="Helical" evidence="2">
    <location>
        <begin position="5"/>
        <end position="26"/>
    </location>
</feature>
<dbReference type="InterPro" id="IPR036465">
    <property type="entry name" value="vWFA_dom_sf"/>
</dbReference>
<keyword evidence="5" id="KW-1185">Reference proteome</keyword>
<keyword evidence="1" id="KW-0175">Coiled coil</keyword>
<dbReference type="RefSeq" id="WP_379997827.1">
    <property type="nucleotide sequence ID" value="NZ_JBHSGN010000089.1"/>
</dbReference>
<comment type="caution">
    <text evidence="4">The sequence shown here is derived from an EMBL/GenBank/DDBJ whole genome shotgun (WGS) entry which is preliminary data.</text>
</comment>
<dbReference type="PANTHER" id="PTHR47763:SF1">
    <property type="entry name" value="DUF659 DOMAIN-CONTAINING PROTEIN"/>
    <property type="match status" value="1"/>
</dbReference>
<dbReference type="Proteomes" id="UP001596023">
    <property type="component" value="Unassembled WGS sequence"/>
</dbReference>
<dbReference type="CDD" id="cd00198">
    <property type="entry name" value="vWFA"/>
    <property type="match status" value="1"/>
</dbReference>
<dbReference type="SMART" id="SM00327">
    <property type="entry name" value="VWA"/>
    <property type="match status" value="1"/>
</dbReference>
<evidence type="ECO:0000256" key="2">
    <source>
        <dbReference type="SAM" id="Phobius"/>
    </source>
</evidence>
<evidence type="ECO:0000256" key="1">
    <source>
        <dbReference type="SAM" id="Coils"/>
    </source>
</evidence>
<dbReference type="EMBL" id="JBHSGN010000089">
    <property type="protein sequence ID" value="MFC4675012.1"/>
    <property type="molecule type" value="Genomic_DNA"/>
</dbReference>
<dbReference type="PANTHER" id="PTHR47763">
    <property type="entry name" value="ALPHA-PROTEIN KINASE VWKA"/>
    <property type="match status" value="1"/>
</dbReference>
<proteinExistence type="predicted"/>
<evidence type="ECO:0000259" key="3">
    <source>
        <dbReference type="PROSITE" id="PS50234"/>
    </source>
</evidence>
<name>A0ABV9KXN4_9BACT</name>
<dbReference type="SUPFAM" id="SSF53300">
    <property type="entry name" value="vWA-like"/>
    <property type="match status" value="1"/>
</dbReference>
<dbReference type="InterPro" id="IPR002035">
    <property type="entry name" value="VWF_A"/>
</dbReference>
<dbReference type="InterPro" id="IPR052969">
    <property type="entry name" value="Thr-specific_kinase-like"/>
</dbReference>
<sequence length="402" mass="45373">MKKRLYILLSILPVSIFIYCTCVAFLKNPGRSITPALPASELQEKADRTARPKMQIVFLLDATGSMSGLIGAAKEKIWSITSSLSQSEPVPDIEVGMLFYRDRGDDFITRIIPLGTDMDNLYEQLMAMDASGGGDGPESVNQALYEGVNKMQWDNLPNTYRAIFLVGDYPPHMDYRNDVHYPETCSEAIKKGIVINTILMGNEPTATRIWKEIASETKGEYVQTDMSVNNIEVRTPYDDRINSLQYELDKTRLYYGKSSELTEVKQMQSAKVSRGDAAINARRAEYNLSAANKDAYYGSEELVKEVMSGKALTEIPAADLPDQMKKMSASERQAYVNALIEKRKQLEQEIKNLSKQRQQYIEAELSKMDKDKVESSFDDVIYKAVQIQAQEKDIKLEGKAKR</sequence>
<dbReference type="PROSITE" id="PS50234">
    <property type="entry name" value="VWFA"/>
    <property type="match status" value="1"/>
</dbReference>
<feature type="coiled-coil region" evidence="1">
    <location>
        <begin position="336"/>
        <end position="363"/>
    </location>
</feature>
<evidence type="ECO:0000313" key="5">
    <source>
        <dbReference type="Proteomes" id="UP001596023"/>
    </source>
</evidence>
<keyword evidence="2" id="KW-0472">Membrane</keyword>
<protein>
    <recommendedName>
        <fullName evidence="3">VWFA domain-containing protein</fullName>
    </recommendedName>
</protein>
<reference evidence="5" key="1">
    <citation type="journal article" date="2019" name="Int. J. Syst. Evol. Microbiol.">
        <title>The Global Catalogue of Microorganisms (GCM) 10K type strain sequencing project: providing services to taxonomists for standard genome sequencing and annotation.</title>
        <authorList>
            <consortium name="The Broad Institute Genomics Platform"/>
            <consortium name="The Broad Institute Genome Sequencing Center for Infectious Disease"/>
            <person name="Wu L."/>
            <person name="Ma J."/>
        </authorList>
    </citation>
    <scope>NUCLEOTIDE SEQUENCE [LARGE SCALE GENOMIC DNA]</scope>
    <source>
        <strain evidence="5">CCUG 66188</strain>
    </source>
</reference>
<gene>
    <name evidence="4" type="ORF">ACFO6W_15020</name>
</gene>
<keyword evidence="2" id="KW-1133">Transmembrane helix</keyword>
<evidence type="ECO:0000313" key="4">
    <source>
        <dbReference type="EMBL" id="MFC4675012.1"/>
    </source>
</evidence>
<organism evidence="4 5">
    <name type="scientific">Dysgonomonas termitidis</name>
    <dbReference type="NCBI Taxonomy" id="1516126"/>
    <lineage>
        <taxon>Bacteria</taxon>
        <taxon>Pseudomonadati</taxon>
        <taxon>Bacteroidota</taxon>
        <taxon>Bacteroidia</taxon>
        <taxon>Bacteroidales</taxon>
        <taxon>Dysgonomonadaceae</taxon>
        <taxon>Dysgonomonas</taxon>
    </lineage>
</organism>
<keyword evidence="2" id="KW-0812">Transmembrane</keyword>
<accession>A0ABV9KXN4</accession>